<organism evidence="5">
    <name type="scientific">Echinostoma caproni</name>
    <dbReference type="NCBI Taxonomy" id="27848"/>
    <lineage>
        <taxon>Eukaryota</taxon>
        <taxon>Metazoa</taxon>
        <taxon>Spiralia</taxon>
        <taxon>Lophotrochozoa</taxon>
        <taxon>Platyhelminthes</taxon>
        <taxon>Trematoda</taxon>
        <taxon>Digenea</taxon>
        <taxon>Plagiorchiida</taxon>
        <taxon>Echinostomata</taxon>
        <taxon>Echinostomatoidea</taxon>
        <taxon>Echinostomatidae</taxon>
        <taxon>Echinostoma</taxon>
    </lineage>
</organism>
<sequence length="86" mass="10121">MEILMKFNRRNRYTFAELGSETNIPERELKRSLMALALGRSNQRILCKEPKTREIEQNDVFFVNDAFVSKHIKVRVSSFGIVILLY</sequence>
<evidence type="ECO:0000256" key="1">
    <source>
        <dbReference type="PROSITE-ProRule" id="PRU00330"/>
    </source>
</evidence>
<dbReference type="PROSITE" id="PS50069">
    <property type="entry name" value="CULLIN_2"/>
    <property type="match status" value="1"/>
</dbReference>
<dbReference type="InterPro" id="IPR036317">
    <property type="entry name" value="Cullin_homology_sf"/>
</dbReference>
<dbReference type="InterPro" id="IPR016158">
    <property type="entry name" value="Cullin_homology"/>
</dbReference>
<name>A0A183BBD4_9TREM</name>
<accession>A0A183BBD4</accession>
<reference evidence="5" key="1">
    <citation type="submission" date="2016-06" db="UniProtKB">
        <authorList>
            <consortium name="WormBaseParasite"/>
        </authorList>
    </citation>
    <scope>IDENTIFICATION</scope>
</reference>
<dbReference type="GO" id="GO:0031625">
    <property type="term" value="F:ubiquitin protein ligase binding"/>
    <property type="evidence" value="ECO:0007669"/>
    <property type="project" value="InterPro"/>
</dbReference>
<evidence type="ECO:0000313" key="3">
    <source>
        <dbReference type="EMBL" id="VDP93791.1"/>
    </source>
</evidence>
<feature type="domain" description="Cullin family profile" evidence="2">
    <location>
        <begin position="1"/>
        <end position="37"/>
    </location>
</feature>
<evidence type="ECO:0000259" key="2">
    <source>
        <dbReference type="PROSITE" id="PS50069"/>
    </source>
</evidence>
<reference evidence="3 4" key="2">
    <citation type="submission" date="2018-11" db="EMBL/GenBank/DDBJ databases">
        <authorList>
            <consortium name="Pathogen Informatics"/>
        </authorList>
    </citation>
    <scope>NUCLEOTIDE SEQUENCE [LARGE SCALE GENOMIC DNA]</scope>
    <source>
        <strain evidence="3 4">Egypt</strain>
    </source>
</reference>
<dbReference type="SUPFAM" id="SSF75632">
    <property type="entry name" value="Cullin homology domain"/>
    <property type="match status" value="1"/>
</dbReference>
<dbReference type="OrthoDB" id="8926509at2759"/>
<dbReference type="Gene3D" id="3.30.230.130">
    <property type="entry name" value="Cullin, Chain C, Domain 2"/>
    <property type="match status" value="1"/>
</dbReference>
<dbReference type="PANTHER" id="PTHR11932">
    <property type="entry name" value="CULLIN"/>
    <property type="match status" value="1"/>
</dbReference>
<dbReference type="EMBL" id="UZAN01064707">
    <property type="protein sequence ID" value="VDP93791.1"/>
    <property type="molecule type" value="Genomic_DNA"/>
</dbReference>
<dbReference type="Proteomes" id="UP000272942">
    <property type="component" value="Unassembled WGS sequence"/>
</dbReference>
<dbReference type="InterPro" id="IPR045093">
    <property type="entry name" value="Cullin"/>
</dbReference>
<dbReference type="WBParaSite" id="ECPE_0001656201-mRNA-1">
    <property type="protein sequence ID" value="ECPE_0001656201-mRNA-1"/>
    <property type="gene ID" value="ECPE_0001656201"/>
</dbReference>
<proteinExistence type="inferred from homology"/>
<protein>
    <submittedName>
        <fullName evidence="5">CULLIN_2 domain-containing protein</fullName>
    </submittedName>
</protein>
<dbReference type="AlphaFoldDB" id="A0A183BBD4"/>
<dbReference type="InterPro" id="IPR059120">
    <property type="entry name" value="Cullin-like_AB"/>
</dbReference>
<evidence type="ECO:0000313" key="4">
    <source>
        <dbReference type="Proteomes" id="UP000272942"/>
    </source>
</evidence>
<gene>
    <name evidence="3" type="ORF">ECPE_LOCUS16519</name>
</gene>
<evidence type="ECO:0000313" key="5">
    <source>
        <dbReference type="WBParaSite" id="ECPE_0001656201-mRNA-1"/>
    </source>
</evidence>
<keyword evidence="4" id="KW-1185">Reference proteome</keyword>
<dbReference type="GO" id="GO:0006511">
    <property type="term" value="P:ubiquitin-dependent protein catabolic process"/>
    <property type="evidence" value="ECO:0007669"/>
    <property type="project" value="InterPro"/>
</dbReference>
<dbReference type="Pfam" id="PF26557">
    <property type="entry name" value="Cullin_AB"/>
    <property type="match status" value="1"/>
</dbReference>
<comment type="similarity">
    <text evidence="1">Belongs to the cullin family.</text>
</comment>